<organism evidence="7 8">
    <name type="scientific">Nezara viridula</name>
    <name type="common">Southern green stink bug</name>
    <name type="synonym">Cimex viridulus</name>
    <dbReference type="NCBI Taxonomy" id="85310"/>
    <lineage>
        <taxon>Eukaryota</taxon>
        <taxon>Metazoa</taxon>
        <taxon>Ecdysozoa</taxon>
        <taxon>Arthropoda</taxon>
        <taxon>Hexapoda</taxon>
        <taxon>Insecta</taxon>
        <taxon>Pterygota</taxon>
        <taxon>Neoptera</taxon>
        <taxon>Paraneoptera</taxon>
        <taxon>Hemiptera</taxon>
        <taxon>Heteroptera</taxon>
        <taxon>Panheteroptera</taxon>
        <taxon>Pentatomomorpha</taxon>
        <taxon>Pentatomoidea</taxon>
        <taxon>Pentatomidae</taxon>
        <taxon>Pentatominae</taxon>
        <taxon>Nezara</taxon>
    </lineage>
</organism>
<dbReference type="PANTHER" id="PTHR11081:SF70">
    <property type="entry name" value="FLAP ENDONUCLEASE GEN HOMOLOG 1"/>
    <property type="match status" value="1"/>
</dbReference>
<dbReference type="OrthoDB" id="2959108at2759"/>
<dbReference type="Pfam" id="PF00752">
    <property type="entry name" value="XPG_N"/>
    <property type="match status" value="1"/>
</dbReference>
<feature type="domain" description="XPG-I" evidence="5">
    <location>
        <begin position="119"/>
        <end position="189"/>
    </location>
</feature>
<evidence type="ECO:0000313" key="7">
    <source>
        <dbReference type="EMBL" id="CAH1395881.1"/>
    </source>
</evidence>
<dbReference type="PRINTS" id="PR00853">
    <property type="entry name" value="XPGRADSUPER"/>
</dbReference>
<dbReference type="GO" id="GO:0017108">
    <property type="term" value="F:5'-flap endonuclease activity"/>
    <property type="evidence" value="ECO:0007669"/>
    <property type="project" value="TreeGrafter"/>
</dbReference>
<evidence type="ECO:0008006" key="9">
    <source>
        <dbReference type="Google" id="ProtNLM"/>
    </source>
</evidence>
<dbReference type="CDD" id="cd09869">
    <property type="entry name" value="PIN_GEN1"/>
    <property type="match status" value="1"/>
</dbReference>
<reference evidence="7" key="1">
    <citation type="submission" date="2022-01" db="EMBL/GenBank/DDBJ databases">
        <authorList>
            <person name="King R."/>
        </authorList>
    </citation>
    <scope>NUCLEOTIDE SEQUENCE</scope>
</reference>
<dbReference type="Gene3D" id="3.40.50.1010">
    <property type="entry name" value="5'-nuclease"/>
    <property type="match status" value="1"/>
</dbReference>
<evidence type="ECO:0000313" key="8">
    <source>
        <dbReference type="Proteomes" id="UP001152798"/>
    </source>
</evidence>
<keyword evidence="1" id="KW-0540">Nuclease</keyword>
<evidence type="ECO:0000256" key="1">
    <source>
        <dbReference type="ARBA" id="ARBA00022722"/>
    </source>
</evidence>
<dbReference type="InterPro" id="IPR006085">
    <property type="entry name" value="XPG_DNA_repair_N"/>
</dbReference>
<evidence type="ECO:0000259" key="5">
    <source>
        <dbReference type="SMART" id="SM00484"/>
    </source>
</evidence>
<dbReference type="SUPFAM" id="SSF47807">
    <property type="entry name" value="5' to 3' exonuclease, C-terminal subdomain"/>
    <property type="match status" value="1"/>
</dbReference>
<feature type="compositionally biased region" description="Polar residues" evidence="4">
    <location>
        <begin position="456"/>
        <end position="472"/>
    </location>
</feature>
<dbReference type="SMART" id="SM00485">
    <property type="entry name" value="XPGN"/>
    <property type="match status" value="1"/>
</dbReference>
<gene>
    <name evidence="7" type="ORF">NEZAVI_LOCUS6060</name>
</gene>
<proteinExistence type="predicted"/>
<sequence length="501" mass="57351">MGVKELWSIISPISEKKSLWELENKVIAIDLSAWICDSQSLHTPQINMYLRNLFFRSSYLLLLGVKPVFVLEGVAPTIKSNTIQQRLKNKNQKINIVPEKKVSRSRLSSLQKQCVDLLSSLGLQCIQGPGEAEAYCAHLNRLGIVDGIITQDSDVFLYGAREVFRNFQMSPHYSCDSYSMEVIETKLGLTRTKLVGYSLLVGSDYNNGIQNLGKQAAIKFLLTVPDDKIIQRFVEWRNDSFFKYFEENKFIGSDFTLEMKIREKCIQDGSFPDLEVVTEYMKEPPDIEFIYKWSKPDIGKFVGIAVKKLNWEEDYAIQKFVPLLARWHLLNPSIESDLKITSIIGVPVGKNSFCYRVRWNMYDLVTIEPKTLVSKAYQELIEEFEASKKSKKTKKKNVNKNKDEKLLALEVLEPAAKHNVINDDVDEFDLSLVAETIKDDKKRRRKHLDPKRYTESQEFQAGPSTSSSANNGNEDDEFNLSLIIQNIVARPQSNPALLHLS</sequence>
<dbReference type="EMBL" id="OV725079">
    <property type="protein sequence ID" value="CAH1395881.1"/>
    <property type="molecule type" value="Genomic_DNA"/>
</dbReference>
<dbReference type="Proteomes" id="UP001152798">
    <property type="component" value="Chromosome 3"/>
</dbReference>
<dbReference type="AlphaFoldDB" id="A0A9P0H5N7"/>
<keyword evidence="8" id="KW-1185">Reference proteome</keyword>
<evidence type="ECO:0000259" key="6">
    <source>
        <dbReference type="SMART" id="SM00485"/>
    </source>
</evidence>
<dbReference type="SUPFAM" id="SSF88723">
    <property type="entry name" value="PIN domain-like"/>
    <property type="match status" value="1"/>
</dbReference>
<evidence type="ECO:0000256" key="2">
    <source>
        <dbReference type="ARBA" id="ARBA00022801"/>
    </source>
</evidence>
<dbReference type="Gene3D" id="1.10.150.20">
    <property type="entry name" value="5' to 3' exonuclease, C-terminal subdomain"/>
    <property type="match status" value="1"/>
</dbReference>
<dbReference type="InterPro" id="IPR006086">
    <property type="entry name" value="XPG-I_dom"/>
</dbReference>
<dbReference type="SMART" id="SM00484">
    <property type="entry name" value="XPGI"/>
    <property type="match status" value="1"/>
</dbReference>
<dbReference type="PANTHER" id="PTHR11081">
    <property type="entry name" value="FLAP ENDONUCLEASE FAMILY MEMBER"/>
    <property type="match status" value="1"/>
</dbReference>
<dbReference type="GO" id="GO:0000400">
    <property type="term" value="F:four-way junction DNA binding"/>
    <property type="evidence" value="ECO:0007669"/>
    <property type="project" value="TreeGrafter"/>
</dbReference>
<accession>A0A9P0H5N7</accession>
<evidence type="ECO:0000256" key="3">
    <source>
        <dbReference type="ARBA" id="ARBA00023242"/>
    </source>
</evidence>
<feature type="region of interest" description="Disordered" evidence="4">
    <location>
        <begin position="441"/>
        <end position="474"/>
    </location>
</feature>
<feature type="domain" description="XPG N-terminal" evidence="6">
    <location>
        <begin position="1"/>
        <end position="93"/>
    </location>
</feature>
<dbReference type="InterPro" id="IPR006084">
    <property type="entry name" value="XPG/Rad2"/>
</dbReference>
<keyword evidence="3" id="KW-0539">Nucleus</keyword>
<dbReference type="InterPro" id="IPR029060">
    <property type="entry name" value="PIN-like_dom_sf"/>
</dbReference>
<dbReference type="InterPro" id="IPR036279">
    <property type="entry name" value="5-3_exonuclease_C_sf"/>
</dbReference>
<protein>
    <recommendedName>
        <fullName evidence="9">Flap endonuclease GEN</fullName>
    </recommendedName>
</protein>
<dbReference type="Pfam" id="PF00867">
    <property type="entry name" value="XPG_I"/>
    <property type="match status" value="1"/>
</dbReference>
<keyword evidence="2" id="KW-0378">Hydrolase</keyword>
<name>A0A9P0H5N7_NEZVI</name>
<evidence type="ECO:0000256" key="4">
    <source>
        <dbReference type="SAM" id="MobiDB-lite"/>
    </source>
</evidence>